<accession>A0A840P2W8</accession>
<dbReference type="RefSeq" id="WP_185050318.1">
    <property type="nucleotide sequence ID" value="NZ_BAABIX010000001.1"/>
</dbReference>
<dbReference type="SMART" id="SM00345">
    <property type="entry name" value="HTH_GNTR"/>
    <property type="match status" value="1"/>
</dbReference>
<proteinExistence type="predicted"/>
<protein>
    <submittedName>
        <fullName evidence="5">DNA-binding GntR family transcriptional regulator</fullName>
    </submittedName>
</protein>
<dbReference type="GO" id="GO:0003677">
    <property type="term" value="F:DNA binding"/>
    <property type="evidence" value="ECO:0007669"/>
    <property type="project" value="UniProtKB-KW"/>
</dbReference>
<evidence type="ECO:0000313" key="5">
    <source>
        <dbReference type="EMBL" id="MBB5133329.1"/>
    </source>
</evidence>
<gene>
    <name evidence="5" type="ORF">HNP84_003055</name>
</gene>
<dbReference type="PANTHER" id="PTHR44846:SF1">
    <property type="entry name" value="MANNOSYL-D-GLYCERATE TRANSPORT_METABOLISM SYSTEM REPRESSOR MNGR-RELATED"/>
    <property type="match status" value="1"/>
</dbReference>
<feature type="domain" description="HTH gntR-type" evidence="4">
    <location>
        <begin position="9"/>
        <end position="77"/>
    </location>
</feature>
<organism evidence="5 6">
    <name type="scientific">Thermocatellispora tengchongensis</name>
    <dbReference type="NCBI Taxonomy" id="1073253"/>
    <lineage>
        <taxon>Bacteria</taxon>
        <taxon>Bacillati</taxon>
        <taxon>Actinomycetota</taxon>
        <taxon>Actinomycetes</taxon>
        <taxon>Streptosporangiales</taxon>
        <taxon>Streptosporangiaceae</taxon>
        <taxon>Thermocatellispora</taxon>
    </lineage>
</organism>
<dbReference type="EMBL" id="JACHGN010000006">
    <property type="protein sequence ID" value="MBB5133329.1"/>
    <property type="molecule type" value="Genomic_DNA"/>
</dbReference>
<keyword evidence="1" id="KW-0805">Transcription regulation</keyword>
<dbReference type="SUPFAM" id="SSF64288">
    <property type="entry name" value="Chorismate lyase-like"/>
    <property type="match status" value="1"/>
</dbReference>
<evidence type="ECO:0000259" key="4">
    <source>
        <dbReference type="PROSITE" id="PS50949"/>
    </source>
</evidence>
<dbReference type="SMART" id="SM00866">
    <property type="entry name" value="UTRA"/>
    <property type="match status" value="1"/>
</dbReference>
<comment type="caution">
    <text evidence="5">The sequence shown here is derived from an EMBL/GenBank/DDBJ whole genome shotgun (WGS) entry which is preliminary data.</text>
</comment>
<dbReference type="InterPro" id="IPR050679">
    <property type="entry name" value="Bact_HTH_transcr_reg"/>
</dbReference>
<dbReference type="InterPro" id="IPR011663">
    <property type="entry name" value="UTRA"/>
</dbReference>
<dbReference type="Pfam" id="PF00392">
    <property type="entry name" value="GntR"/>
    <property type="match status" value="1"/>
</dbReference>
<dbReference type="Proteomes" id="UP000578449">
    <property type="component" value="Unassembled WGS sequence"/>
</dbReference>
<keyword evidence="6" id="KW-1185">Reference proteome</keyword>
<evidence type="ECO:0000313" key="6">
    <source>
        <dbReference type="Proteomes" id="UP000578449"/>
    </source>
</evidence>
<evidence type="ECO:0000256" key="3">
    <source>
        <dbReference type="ARBA" id="ARBA00023163"/>
    </source>
</evidence>
<keyword evidence="3" id="KW-0804">Transcription</keyword>
<dbReference type="InterPro" id="IPR036390">
    <property type="entry name" value="WH_DNA-bd_sf"/>
</dbReference>
<dbReference type="InterPro" id="IPR036388">
    <property type="entry name" value="WH-like_DNA-bd_sf"/>
</dbReference>
<dbReference type="PANTHER" id="PTHR44846">
    <property type="entry name" value="MANNOSYL-D-GLYCERATE TRANSPORT/METABOLISM SYSTEM REPRESSOR MNGR-RELATED"/>
    <property type="match status" value="1"/>
</dbReference>
<dbReference type="Gene3D" id="1.10.10.10">
    <property type="entry name" value="Winged helix-like DNA-binding domain superfamily/Winged helix DNA-binding domain"/>
    <property type="match status" value="1"/>
</dbReference>
<dbReference type="PROSITE" id="PS50949">
    <property type="entry name" value="HTH_GNTR"/>
    <property type="match status" value="1"/>
</dbReference>
<dbReference type="InterPro" id="IPR000524">
    <property type="entry name" value="Tscrpt_reg_HTH_GntR"/>
</dbReference>
<reference evidence="5 6" key="1">
    <citation type="submission" date="2020-08" db="EMBL/GenBank/DDBJ databases">
        <title>Genomic Encyclopedia of Type Strains, Phase IV (KMG-IV): sequencing the most valuable type-strain genomes for metagenomic binning, comparative biology and taxonomic classification.</title>
        <authorList>
            <person name="Goeker M."/>
        </authorList>
    </citation>
    <scope>NUCLEOTIDE SEQUENCE [LARGE SCALE GENOMIC DNA]</scope>
    <source>
        <strain evidence="5 6">DSM 45615</strain>
    </source>
</reference>
<dbReference type="Pfam" id="PF07702">
    <property type="entry name" value="UTRA"/>
    <property type="match status" value="1"/>
</dbReference>
<dbReference type="CDD" id="cd07377">
    <property type="entry name" value="WHTH_GntR"/>
    <property type="match status" value="1"/>
</dbReference>
<dbReference type="InterPro" id="IPR028978">
    <property type="entry name" value="Chorismate_lyase_/UTRA_dom_sf"/>
</dbReference>
<dbReference type="SUPFAM" id="SSF46785">
    <property type="entry name" value="Winged helix' DNA-binding domain"/>
    <property type="match status" value="1"/>
</dbReference>
<evidence type="ECO:0000256" key="1">
    <source>
        <dbReference type="ARBA" id="ARBA00023015"/>
    </source>
</evidence>
<keyword evidence="2 5" id="KW-0238">DNA-binding</keyword>
<dbReference type="PRINTS" id="PR00035">
    <property type="entry name" value="HTHGNTR"/>
</dbReference>
<evidence type="ECO:0000256" key="2">
    <source>
        <dbReference type="ARBA" id="ARBA00023125"/>
    </source>
</evidence>
<dbReference type="Gene3D" id="3.40.1410.10">
    <property type="entry name" value="Chorismate lyase-like"/>
    <property type="match status" value="1"/>
</dbReference>
<sequence length="250" mass="27398">MAPGTGRRESGYAALARTIRNEILQGRYADGRRLPTEAELARRHGVSRQTVRRAFQDLVAEGLVHRVPGRGTFARPKDGAYIRQFGSIDDLMGLSMDTRMDITVPLHRRVDVTAAGRLRLSSDVVYHLAFRRLHDATPFCLTTVFLPPHAGAALASVPELATEGATSEVTIIGLLDIRLDAPIAEADQSITVALADPPTAQGLGCAAGHPLLRIDRLYLDTAGRPVELAISHFLPEHYSYRTNLRRSITY</sequence>
<dbReference type="AlphaFoldDB" id="A0A840P2W8"/>
<dbReference type="GO" id="GO:0003700">
    <property type="term" value="F:DNA-binding transcription factor activity"/>
    <property type="evidence" value="ECO:0007669"/>
    <property type="project" value="InterPro"/>
</dbReference>
<name>A0A840P2W8_9ACTN</name>
<dbReference type="GO" id="GO:0045892">
    <property type="term" value="P:negative regulation of DNA-templated transcription"/>
    <property type="evidence" value="ECO:0007669"/>
    <property type="project" value="TreeGrafter"/>
</dbReference>